<evidence type="ECO:0000313" key="2">
    <source>
        <dbReference type="Proteomes" id="UP000239759"/>
    </source>
</evidence>
<dbReference type="Proteomes" id="UP000239759">
    <property type="component" value="Unassembled WGS sequence"/>
</dbReference>
<reference evidence="1 2" key="1">
    <citation type="submission" date="2018-02" db="EMBL/GenBank/DDBJ databases">
        <title>Comparative analysis of genomes of three Brevibacillus laterosporus strains producers of potent antimicrobials isolated from silage.</title>
        <authorList>
            <person name="Kojic M."/>
            <person name="Miljkovic M."/>
            <person name="Studholme D."/>
            <person name="Filipic B."/>
        </authorList>
    </citation>
    <scope>NUCLEOTIDE SEQUENCE [LARGE SCALE GENOMIC DNA]</scope>
    <source>
        <strain evidence="1 2">BGSP11</strain>
    </source>
</reference>
<organism evidence="1 2">
    <name type="scientific">Brevibacillus laterosporus</name>
    <name type="common">Bacillus laterosporus</name>
    <dbReference type="NCBI Taxonomy" id="1465"/>
    <lineage>
        <taxon>Bacteria</taxon>
        <taxon>Bacillati</taxon>
        <taxon>Bacillota</taxon>
        <taxon>Bacilli</taxon>
        <taxon>Bacillales</taxon>
        <taxon>Paenibacillaceae</taxon>
        <taxon>Brevibacillus</taxon>
    </lineage>
</organism>
<proteinExistence type="predicted"/>
<sequence length="59" mass="6986">MYLEKVKALTAQPSFYAFLPKWQAPDCGRDGAITHWMLKKSQIRHELYQFHVIFGIFDL</sequence>
<name>A0AAP8QE45_BRELA</name>
<dbReference type="AlphaFoldDB" id="A0AAP8QE45"/>
<comment type="caution">
    <text evidence="1">The sequence shown here is derived from an EMBL/GenBank/DDBJ whole genome shotgun (WGS) entry which is preliminary data.</text>
</comment>
<gene>
    <name evidence="1" type="ORF">C4A77_09045</name>
</gene>
<accession>A0AAP8QE45</accession>
<dbReference type="EMBL" id="PRKQ01000009">
    <property type="protein sequence ID" value="PPB05811.1"/>
    <property type="molecule type" value="Genomic_DNA"/>
</dbReference>
<evidence type="ECO:0000313" key="1">
    <source>
        <dbReference type="EMBL" id="PPB05811.1"/>
    </source>
</evidence>
<protein>
    <submittedName>
        <fullName evidence="1">Uncharacterized protein</fullName>
    </submittedName>
</protein>